<dbReference type="EMBL" id="DS547107">
    <property type="protein sequence ID" value="EDR06649.1"/>
    <property type="molecule type" value="Genomic_DNA"/>
</dbReference>
<dbReference type="Proteomes" id="UP000001194">
    <property type="component" value="Unassembled WGS sequence"/>
</dbReference>
<dbReference type="GeneID" id="6078172"/>
<proteinExistence type="predicted"/>
<dbReference type="AlphaFoldDB" id="B0DF33"/>
<evidence type="ECO:0000313" key="2">
    <source>
        <dbReference type="Proteomes" id="UP000001194"/>
    </source>
</evidence>
<dbReference type="InParanoid" id="B0DF33"/>
<organism evidence="2">
    <name type="scientific">Laccaria bicolor (strain S238N-H82 / ATCC MYA-4686)</name>
    <name type="common">Bicoloured deceiver</name>
    <name type="synonym">Laccaria laccata var. bicolor</name>
    <dbReference type="NCBI Taxonomy" id="486041"/>
    <lineage>
        <taxon>Eukaryota</taxon>
        <taxon>Fungi</taxon>
        <taxon>Dikarya</taxon>
        <taxon>Basidiomycota</taxon>
        <taxon>Agaricomycotina</taxon>
        <taxon>Agaricomycetes</taxon>
        <taxon>Agaricomycetidae</taxon>
        <taxon>Agaricales</taxon>
        <taxon>Agaricineae</taxon>
        <taxon>Hydnangiaceae</taxon>
        <taxon>Laccaria</taxon>
    </lineage>
</organism>
<accession>B0DF33</accession>
<name>B0DF33_LACBS</name>
<reference evidence="1 2" key="1">
    <citation type="journal article" date="2008" name="Nature">
        <title>The genome of Laccaria bicolor provides insights into mycorrhizal symbiosis.</title>
        <authorList>
            <person name="Martin F."/>
            <person name="Aerts A."/>
            <person name="Ahren D."/>
            <person name="Brun A."/>
            <person name="Danchin E.G.J."/>
            <person name="Duchaussoy F."/>
            <person name="Gibon J."/>
            <person name="Kohler A."/>
            <person name="Lindquist E."/>
            <person name="Pereda V."/>
            <person name="Salamov A."/>
            <person name="Shapiro H.J."/>
            <person name="Wuyts J."/>
            <person name="Blaudez D."/>
            <person name="Buee M."/>
            <person name="Brokstein P."/>
            <person name="Canbaeck B."/>
            <person name="Cohen D."/>
            <person name="Courty P.E."/>
            <person name="Coutinho P.M."/>
            <person name="Delaruelle C."/>
            <person name="Detter J.C."/>
            <person name="Deveau A."/>
            <person name="DiFazio S."/>
            <person name="Duplessis S."/>
            <person name="Fraissinet-Tachet L."/>
            <person name="Lucic E."/>
            <person name="Frey-Klett P."/>
            <person name="Fourrey C."/>
            <person name="Feussner I."/>
            <person name="Gay G."/>
            <person name="Grimwood J."/>
            <person name="Hoegger P.J."/>
            <person name="Jain P."/>
            <person name="Kilaru S."/>
            <person name="Labbe J."/>
            <person name="Lin Y.C."/>
            <person name="Legue V."/>
            <person name="Le Tacon F."/>
            <person name="Marmeisse R."/>
            <person name="Melayah D."/>
            <person name="Montanini B."/>
            <person name="Muratet M."/>
            <person name="Nehls U."/>
            <person name="Niculita-Hirzel H."/>
            <person name="Oudot-Le Secq M.P."/>
            <person name="Peter M."/>
            <person name="Quesneville H."/>
            <person name="Rajashekar B."/>
            <person name="Reich M."/>
            <person name="Rouhier N."/>
            <person name="Schmutz J."/>
            <person name="Yin T."/>
            <person name="Chalot M."/>
            <person name="Henrissat B."/>
            <person name="Kuees U."/>
            <person name="Lucas S."/>
            <person name="Van de Peer Y."/>
            <person name="Podila G.K."/>
            <person name="Polle A."/>
            <person name="Pukkila P.J."/>
            <person name="Richardson P.M."/>
            <person name="Rouze P."/>
            <person name="Sanders I.R."/>
            <person name="Stajich J.E."/>
            <person name="Tunlid A."/>
            <person name="Tuskan G."/>
            <person name="Grigoriev I.V."/>
        </authorList>
    </citation>
    <scope>NUCLEOTIDE SEQUENCE [LARGE SCALE GENOMIC DNA]</scope>
    <source>
        <strain evidence="2">S238N-H82 / ATCC MYA-4686</strain>
    </source>
</reference>
<dbReference type="KEGG" id="lbc:LACBIDRAFT_299651"/>
<evidence type="ECO:0000313" key="1">
    <source>
        <dbReference type="EMBL" id="EDR06649.1"/>
    </source>
</evidence>
<gene>
    <name evidence="1" type="ORF">LACBIDRAFT_299651</name>
</gene>
<keyword evidence="2" id="KW-1185">Reference proteome</keyword>
<dbReference type="RefSeq" id="XP_001882496.1">
    <property type="nucleotide sequence ID" value="XM_001882461.1"/>
</dbReference>
<sequence>MCSGVVSLLPFTTITYSNYDAMCIFKLQVSASPAYTLSTTSILMPFNDIMPDRPVGVVKMIQ</sequence>
<dbReference type="HOGENOM" id="CLU_2904570_0_0_1"/>
<protein>
    <submittedName>
        <fullName evidence="1">Predicted protein</fullName>
    </submittedName>
</protein>